<evidence type="ECO:0000313" key="2">
    <source>
        <dbReference type="EMBL" id="MFI6504797.1"/>
    </source>
</evidence>
<evidence type="ECO:0000313" key="3">
    <source>
        <dbReference type="Proteomes" id="UP001612741"/>
    </source>
</evidence>
<dbReference type="RefSeq" id="WP_397090696.1">
    <property type="nucleotide sequence ID" value="NZ_JBITGY010000016.1"/>
</dbReference>
<evidence type="ECO:0000259" key="1">
    <source>
        <dbReference type="Pfam" id="PF19993"/>
    </source>
</evidence>
<dbReference type="Pfam" id="PF19993">
    <property type="entry name" value="DO-GTPase2"/>
    <property type="match status" value="1"/>
</dbReference>
<accession>A0ABW7ZA73</accession>
<protein>
    <recommendedName>
        <fullName evidence="1">Double-GTPase 2 domain-containing protein</fullName>
    </recommendedName>
</protein>
<organism evidence="2 3">
    <name type="scientific">Nonomuraea typhae</name>
    <dbReference type="NCBI Taxonomy" id="2603600"/>
    <lineage>
        <taxon>Bacteria</taxon>
        <taxon>Bacillati</taxon>
        <taxon>Actinomycetota</taxon>
        <taxon>Actinomycetes</taxon>
        <taxon>Streptosporangiales</taxon>
        <taxon>Streptosporangiaceae</taxon>
        <taxon>Nonomuraea</taxon>
    </lineage>
</organism>
<gene>
    <name evidence="2" type="ORF">ACIBG2_45950</name>
</gene>
<sequence>MAAPRMAVAALGAPGAGSTTLLHAMYDVLSLGVSQEQSYYLRAGSAQADLELRRVWKLLADEGAFPPRRTEKPVTHTMTLRDGRADLALAEWTEHADDGAEQRLDESDTVVLVLDGGVLGDPLDDTTRVRAAGLIGAARMSFLLQHLFGLRREQGRPYPSIAIVVTKSDQIARGPDKSEERLIRDVRDLLPLCFEPGTHTMVCPVRAGVFPGAQLSRVDPELVSPRWVHLPLLFALMSRLERLRADELAASREQEAALGREERALRRRVGKTLGLVGLAALAGPWPYAVVRGGVAWGVYAGGRRMRVRWTGGEDRDEVGRTRAAFRRAGEALGRPGKLLPAYRELMRRLGEVRERIREIDEERDDRSRQIRELGAHLAQVPIFLSGRRREPGARAPRHPSG</sequence>
<dbReference type="EMBL" id="JBITGY010000016">
    <property type="protein sequence ID" value="MFI6504797.1"/>
    <property type="molecule type" value="Genomic_DNA"/>
</dbReference>
<comment type="caution">
    <text evidence="2">The sequence shown here is derived from an EMBL/GenBank/DDBJ whole genome shotgun (WGS) entry which is preliminary data.</text>
</comment>
<reference evidence="2 3" key="1">
    <citation type="submission" date="2024-10" db="EMBL/GenBank/DDBJ databases">
        <title>The Natural Products Discovery Center: Release of the First 8490 Sequenced Strains for Exploring Actinobacteria Biosynthetic Diversity.</title>
        <authorList>
            <person name="Kalkreuter E."/>
            <person name="Kautsar S.A."/>
            <person name="Yang D."/>
            <person name="Bader C.D."/>
            <person name="Teijaro C.N."/>
            <person name="Fluegel L."/>
            <person name="Davis C.M."/>
            <person name="Simpson J.R."/>
            <person name="Lauterbach L."/>
            <person name="Steele A.D."/>
            <person name="Gui C."/>
            <person name="Meng S."/>
            <person name="Li G."/>
            <person name="Viehrig K."/>
            <person name="Ye F."/>
            <person name="Su P."/>
            <person name="Kiefer A.F."/>
            <person name="Nichols A."/>
            <person name="Cepeda A.J."/>
            <person name="Yan W."/>
            <person name="Fan B."/>
            <person name="Jiang Y."/>
            <person name="Adhikari A."/>
            <person name="Zheng C.-J."/>
            <person name="Schuster L."/>
            <person name="Cowan T.M."/>
            <person name="Smanski M.J."/>
            <person name="Chevrette M.G."/>
            <person name="De Carvalho L.P.S."/>
            <person name="Shen B."/>
        </authorList>
    </citation>
    <scope>NUCLEOTIDE SEQUENCE [LARGE SCALE GENOMIC DNA]</scope>
    <source>
        <strain evidence="2 3">NPDC050545</strain>
    </source>
</reference>
<dbReference type="Proteomes" id="UP001612741">
    <property type="component" value="Unassembled WGS sequence"/>
</dbReference>
<keyword evidence="3" id="KW-1185">Reference proteome</keyword>
<proteinExistence type="predicted"/>
<dbReference type="InterPro" id="IPR045528">
    <property type="entry name" value="DO-GTPase2"/>
</dbReference>
<feature type="domain" description="Double-GTPase 2" evidence="1">
    <location>
        <begin position="8"/>
        <end position="191"/>
    </location>
</feature>
<name>A0ABW7ZA73_9ACTN</name>